<feature type="domain" description="Radical SAM core" evidence="13">
    <location>
        <begin position="18"/>
        <end position="244"/>
    </location>
</feature>
<accession>A0A8H9Y8E4</accession>
<dbReference type="CDD" id="cd01335">
    <property type="entry name" value="Radical_SAM"/>
    <property type="match status" value="1"/>
</dbReference>
<dbReference type="GO" id="GO:1904047">
    <property type="term" value="F:S-adenosyl-L-methionine binding"/>
    <property type="evidence" value="ECO:0007669"/>
    <property type="project" value="UniProtKB-UniRule"/>
</dbReference>
<evidence type="ECO:0000256" key="3">
    <source>
        <dbReference type="ARBA" id="ARBA00022691"/>
    </source>
</evidence>
<keyword evidence="7 12" id="KW-0411">Iron-sulfur</keyword>
<dbReference type="AlphaFoldDB" id="A0A8H9Y8E4"/>
<dbReference type="InterPro" id="IPR000385">
    <property type="entry name" value="MoaA_NifB_PqqE_Fe-S-bd_CS"/>
</dbReference>
<feature type="binding site" evidence="12">
    <location>
        <position position="133"/>
    </location>
    <ligand>
        <name>S-adenosyl-L-methionine</name>
        <dbReference type="ChEBI" id="CHEBI:59789"/>
    </ligand>
</feature>
<dbReference type="InterPro" id="IPR007197">
    <property type="entry name" value="rSAM"/>
</dbReference>
<dbReference type="InterPro" id="IPR013785">
    <property type="entry name" value="Aldolase_TIM"/>
</dbReference>
<keyword evidence="4 12" id="KW-0479">Metal-binding</keyword>
<dbReference type="InterPro" id="IPR040064">
    <property type="entry name" value="MoaA-like"/>
</dbReference>
<evidence type="ECO:0000256" key="4">
    <source>
        <dbReference type="ARBA" id="ARBA00022723"/>
    </source>
</evidence>
<evidence type="ECO:0000256" key="7">
    <source>
        <dbReference type="ARBA" id="ARBA00023014"/>
    </source>
</evidence>
<reference evidence="14" key="1">
    <citation type="submission" date="2020-08" db="EMBL/GenBank/DDBJ databases">
        <title>Sequencing the genomes of 1000 actinobacteria strains.</title>
        <authorList>
            <person name="Klenk H.-P."/>
        </authorList>
    </citation>
    <scope>NUCLEOTIDE SEQUENCE</scope>
    <source>
        <strain evidence="14">DSM 20582</strain>
    </source>
</reference>
<feature type="binding site" evidence="12">
    <location>
        <position position="41"/>
    </location>
    <ligand>
        <name>[4Fe-4S] cluster</name>
        <dbReference type="ChEBI" id="CHEBI:49883"/>
        <label>1</label>
        <note>4Fe-4S-S-AdoMet</note>
    </ligand>
</feature>
<dbReference type="PANTHER" id="PTHR22960:SF0">
    <property type="entry name" value="MOLYBDENUM COFACTOR BIOSYNTHESIS PROTEIN 1"/>
    <property type="match status" value="1"/>
</dbReference>
<keyword evidence="2 12" id="KW-0004">4Fe-4S</keyword>
<feature type="binding site" evidence="12">
    <location>
        <position position="82"/>
    </location>
    <ligand>
        <name>S-adenosyl-L-methionine</name>
        <dbReference type="ChEBI" id="CHEBI:59789"/>
    </ligand>
</feature>
<dbReference type="Gene3D" id="3.20.20.70">
    <property type="entry name" value="Aldolase class I"/>
    <property type="match status" value="1"/>
</dbReference>
<proteinExistence type="inferred from homology"/>
<gene>
    <name evidence="12" type="primary">moaA</name>
    <name evidence="14" type="ORF">FHU32_001935</name>
</gene>
<dbReference type="InterPro" id="IPR006638">
    <property type="entry name" value="Elp3/MiaA/NifB-like_rSAM"/>
</dbReference>
<evidence type="ECO:0000256" key="10">
    <source>
        <dbReference type="ARBA" id="ARBA00023239"/>
    </source>
</evidence>
<dbReference type="SFLD" id="SFLDG01386">
    <property type="entry name" value="main_SPASM_domain-containing"/>
    <property type="match status" value="1"/>
</dbReference>
<feature type="binding site" evidence="12">
    <location>
        <position position="278"/>
    </location>
    <ligand>
        <name>[4Fe-4S] cluster</name>
        <dbReference type="ChEBI" id="CHEBI:49883"/>
        <label>2</label>
        <note>4Fe-4S-substrate</note>
    </ligand>
</feature>
<evidence type="ECO:0000256" key="12">
    <source>
        <dbReference type="HAMAP-Rule" id="MF_01225"/>
    </source>
</evidence>
<dbReference type="PROSITE" id="PS51918">
    <property type="entry name" value="RADICAL_SAM"/>
    <property type="match status" value="1"/>
</dbReference>
<dbReference type="SFLD" id="SFLDG01383">
    <property type="entry name" value="cyclic_pyranopterin_phosphate"/>
    <property type="match status" value="1"/>
</dbReference>
<dbReference type="GO" id="GO:0005525">
    <property type="term" value="F:GTP binding"/>
    <property type="evidence" value="ECO:0007669"/>
    <property type="project" value="UniProtKB-UniRule"/>
</dbReference>
<feature type="binding site" evidence="12">
    <location>
        <begin position="280"/>
        <end position="282"/>
    </location>
    <ligand>
        <name>GTP</name>
        <dbReference type="ChEBI" id="CHEBI:37565"/>
    </ligand>
</feature>
<dbReference type="GO" id="GO:0061798">
    <property type="term" value="F:GTP 3',8'-cyclase activity"/>
    <property type="evidence" value="ECO:0007669"/>
    <property type="project" value="UniProtKB-UniRule"/>
</dbReference>
<dbReference type="Pfam" id="PF04055">
    <property type="entry name" value="Radical_SAM"/>
    <property type="match status" value="1"/>
</dbReference>
<feature type="binding site" evidence="12">
    <location>
        <position position="34"/>
    </location>
    <ligand>
        <name>[4Fe-4S] cluster</name>
        <dbReference type="ChEBI" id="CHEBI:49883"/>
        <label>1</label>
        <note>4Fe-4S-S-AdoMet</note>
    </ligand>
</feature>
<keyword evidence="5 12" id="KW-0547">Nucleotide-binding</keyword>
<dbReference type="GO" id="GO:0046872">
    <property type="term" value="F:metal ion binding"/>
    <property type="evidence" value="ECO:0007669"/>
    <property type="project" value="UniProtKB-KW"/>
</dbReference>
<evidence type="ECO:0000256" key="11">
    <source>
        <dbReference type="ARBA" id="ARBA00048697"/>
    </source>
</evidence>
<keyword evidence="10 12" id="KW-0456">Lyase</keyword>
<organism evidence="14 15">
    <name type="scientific">Corynebacterium bovis DSM 20582 = CIP 54.80</name>
    <dbReference type="NCBI Taxonomy" id="927655"/>
    <lineage>
        <taxon>Bacteria</taxon>
        <taxon>Bacillati</taxon>
        <taxon>Actinomycetota</taxon>
        <taxon>Actinomycetes</taxon>
        <taxon>Mycobacteriales</taxon>
        <taxon>Corynebacteriaceae</taxon>
        <taxon>Corynebacterium</taxon>
    </lineage>
</organism>
<dbReference type="SFLD" id="SFLDG01067">
    <property type="entry name" value="SPASM/twitch_domain_containing"/>
    <property type="match status" value="1"/>
</dbReference>
<dbReference type="GO" id="GO:0006777">
    <property type="term" value="P:Mo-molybdopterin cofactor biosynthetic process"/>
    <property type="evidence" value="ECO:0007669"/>
    <property type="project" value="UniProtKB-UniRule"/>
</dbReference>
<evidence type="ECO:0000256" key="5">
    <source>
        <dbReference type="ARBA" id="ARBA00022741"/>
    </source>
</evidence>
<keyword evidence="6 12" id="KW-0408">Iron</keyword>
<comment type="catalytic activity">
    <reaction evidence="11 12">
        <text>GTP + AH2 + S-adenosyl-L-methionine = (8S)-3',8-cyclo-7,8-dihydroguanosine 5'-triphosphate + 5'-deoxyadenosine + L-methionine + A + H(+)</text>
        <dbReference type="Rhea" id="RHEA:49576"/>
        <dbReference type="ChEBI" id="CHEBI:13193"/>
        <dbReference type="ChEBI" id="CHEBI:15378"/>
        <dbReference type="ChEBI" id="CHEBI:17319"/>
        <dbReference type="ChEBI" id="CHEBI:17499"/>
        <dbReference type="ChEBI" id="CHEBI:37565"/>
        <dbReference type="ChEBI" id="CHEBI:57844"/>
        <dbReference type="ChEBI" id="CHEBI:59789"/>
        <dbReference type="ChEBI" id="CHEBI:131766"/>
        <dbReference type="EC" id="4.1.99.22"/>
    </reaction>
</comment>
<keyword evidence="9 12" id="KW-0501">Molybdenum cofactor biosynthesis</keyword>
<feature type="binding site" evidence="12">
    <location>
        <position position="275"/>
    </location>
    <ligand>
        <name>[4Fe-4S] cluster</name>
        <dbReference type="ChEBI" id="CHEBI:49883"/>
        <label>2</label>
        <note>4Fe-4S-substrate</note>
    </ligand>
</feature>
<dbReference type="GO" id="GO:0051539">
    <property type="term" value="F:4 iron, 4 sulfur cluster binding"/>
    <property type="evidence" value="ECO:0007669"/>
    <property type="project" value="UniProtKB-UniRule"/>
</dbReference>
<dbReference type="SMART" id="SM00729">
    <property type="entry name" value="Elp3"/>
    <property type="match status" value="1"/>
</dbReference>
<name>A0A8H9Y8E4_9CORY</name>
<evidence type="ECO:0000256" key="6">
    <source>
        <dbReference type="ARBA" id="ARBA00023004"/>
    </source>
</evidence>
<evidence type="ECO:0000256" key="9">
    <source>
        <dbReference type="ARBA" id="ARBA00023150"/>
    </source>
</evidence>
<dbReference type="SUPFAM" id="SSF102114">
    <property type="entry name" value="Radical SAM enzymes"/>
    <property type="match status" value="1"/>
</dbReference>
<keyword evidence="3 12" id="KW-0949">S-adenosyl-L-methionine</keyword>
<dbReference type="PANTHER" id="PTHR22960">
    <property type="entry name" value="MOLYBDOPTERIN COFACTOR SYNTHESIS PROTEIN A"/>
    <property type="match status" value="1"/>
</dbReference>
<dbReference type="InterPro" id="IPR050105">
    <property type="entry name" value="MoCo_biosynth_MoaA/MoaC"/>
</dbReference>
<comment type="cofactor">
    <cofactor evidence="12">
        <name>[4Fe-4S] cluster</name>
        <dbReference type="ChEBI" id="CHEBI:49883"/>
    </cofactor>
    <text evidence="12">Binds 2 [4Fe-4S] clusters. Binds 1 [4Fe-4S] cluster coordinated with 3 cysteines and an exchangeable S-adenosyl-L-methionine and 1 [4Fe-4S] cluster coordinated with 3 cysteines and the GTP-derived substrate.</text>
</comment>
<evidence type="ECO:0000256" key="1">
    <source>
        <dbReference type="ARBA" id="ARBA00012167"/>
    </source>
</evidence>
<comment type="similarity">
    <text evidence="12">Belongs to the radical SAM superfamily. MoaA family.</text>
</comment>
<dbReference type="EMBL" id="JACHWT010000008">
    <property type="protein sequence ID" value="MBB3116689.1"/>
    <property type="molecule type" value="Genomic_DNA"/>
</dbReference>
<dbReference type="CDD" id="cd21117">
    <property type="entry name" value="Twitch_MoaA"/>
    <property type="match status" value="1"/>
</dbReference>
<feature type="binding site" evidence="12">
    <location>
        <position position="292"/>
    </location>
    <ligand>
        <name>[4Fe-4S] cluster</name>
        <dbReference type="ChEBI" id="CHEBI:49883"/>
        <label>2</label>
        <note>4Fe-4S-substrate</note>
    </ligand>
</feature>
<comment type="pathway">
    <text evidence="12">Cofactor biosynthesis; molybdopterin biosynthesis.</text>
</comment>
<protein>
    <recommendedName>
        <fullName evidence="1 12">GTP 3',8-cyclase</fullName>
        <ecNumber evidence="1 12">4.1.99.22</ecNumber>
    </recommendedName>
    <alternativeName>
        <fullName evidence="12">Molybdenum cofactor biosynthesis protein A</fullName>
    </alternativeName>
</protein>
<feature type="binding site" evidence="12">
    <location>
        <position position="38"/>
    </location>
    <ligand>
        <name>[4Fe-4S] cluster</name>
        <dbReference type="ChEBI" id="CHEBI:49883"/>
        <label>1</label>
        <note>4Fe-4S-S-AdoMet</note>
    </ligand>
</feature>
<comment type="caution">
    <text evidence="14">The sequence shown here is derived from an EMBL/GenBank/DDBJ whole genome shotgun (WGS) entry which is preliminary data.</text>
</comment>
<feature type="binding site" evidence="12">
    <location>
        <position position="204"/>
    </location>
    <ligand>
        <name>S-adenosyl-L-methionine</name>
        <dbReference type="ChEBI" id="CHEBI:59789"/>
    </ligand>
</feature>
<feature type="binding site" evidence="12">
    <location>
        <position position="109"/>
    </location>
    <ligand>
        <name>GTP</name>
        <dbReference type="ChEBI" id="CHEBI:37565"/>
    </ligand>
</feature>
<feature type="binding site" evidence="12">
    <location>
        <position position="40"/>
    </location>
    <ligand>
        <name>S-adenosyl-L-methionine</name>
        <dbReference type="ChEBI" id="CHEBI:59789"/>
    </ligand>
</feature>
<dbReference type="InterPro" id="IPR010505">
    <property type="entry name" value="MoaA_twitch"/>
</dbReference>
<dbReference type="GO" id="GO:0061799">
    <property type="term" value="F:cyclic pyranopterin monophosphate synthase activity"/>
    <property type="evidence" value="ECO:0007669"/>
    <property type="project" value="TreeGrafter"/>
</dbReference>
<feature type="binding site" evidence="12">
    <location>
        <position position="78"/>
    </location>
    <ligand>
        <name>GTP</name>
        <dbReference type="ChEBI" id="CHEBI:37565"/>
    </ligand>
</feature>
<evidence type="ECO:0000259" key="13">
    <source>
        <dbReference type="PROSITE" id="PS51918"/>
    </source>
</evidence>
<keyword evidence="8 12" id="KW-0342">GTP-binding</keyword>
<comment type="function">
    <text evidence="12">Catalyzes the cyclization of GTP to (8S)-3',8-cyclo-7,8-dihydroguanosine 5'-triphosphate.</text>
</comment>
<dbReference type="UniPathway" id="UPA00344"/>
<evidence type="ECO:0000313" key="14">
    <source>
        <dbReference type="EMBL" id="MBB3116689.1"/>
    </source>
</evidence>
<evidence type="ECO:0000256" key="8">
    <source>
        <dbReference type="ARBA" id="ARBA00023134"/>
    </source>
</evidence>
<comment type="subunit">
    <text evidence="12">Monomer and homodimer.</text>
</comment>
<feature type="binding site" evidence="12">
    <location>
        <position position="27"/>
    </location>
    <ligand>
        <name>GTP</name>
        <dbReference type="ChEBI" id="CHEBI:37565"/>
    </ligand>
</feature>
<dbReference type="SFLD" id="SFLDS00029">
    <property type="entry name" value="Radical_SAM"/>
    <property type="match status" value="1"/>
</dbReference>
<dbReference type="EC" id="4.1.99.22" evidence="1 12"/>
<evidence type="ECO:0000256" key="2">
    <source>
        <dbReference type="ARBA" id="ARBA00022485"/>
    </source>
</evidence>
<evidence type="ECO:0000313" key="15">
    <source>
        <dbReference type="Proteomes" id="UP000612712"/>
    </source>
</evidence>
<sequence length="353" mass="38854">MTHVTTIAPPSRAALTDRWGRVADDLRISLIDKCNLRCTYCMPEHGLPWLPSSSLLTTEEAVRLADIGVRVFGVRDIRFTGGEPLVRRDLEDIVRGVRSLHPDVPVSLTTNAVGLDRRVAGLVDAGLTRVNVSLDTVRRETFREITRRDRLDAVLRGLAAARDAGLHPVKVNAVMMRGVNDDQADELLAWCLDEGYQLRFIEQMPLDADRSWSRTHLVDAAEIRDRLTRRFHLSPHPVPRGSAPAELSDVRHRDDPDGPVLGQVGLIAPVTESFCAACSRTRITADGKVRSCLFSQEETDPLGLLRSGADDAAVAARWQEAMALKPRAYGSDTVIVSDPSYVQPDRTMSAIGG</sequence>
<dbReference type="InterPro" id="IPR013483">
    <property type="entry name" value="MoaA"/>
</dbReference>
<dbReference type="PROSITE" id="PS01305">
    <property type="entry name" value="MOAA_NIFB_PQQE"/>
    <property type="match status" value="1"/>
</dbReference>
<dbReference type="HAMAP" id="MF_01225_B">
    <property type="entry name" value="MoaA_B"/>
    <property type="match status" value="1"/>
</dbReference>
<dbReference type="Pfam" id="PF06463">
    <property type="entry name" value="Mob_synth_C"/>
    <property type="match status" value="1"/>
</dbReference>
<dbReference type="NCBIfam" id="TIGR02666">
    <property type="entry name" value="moaA"/>
    <property type="match status" value="1"/>
</dbReference>
<feature type="binding site" evidence="12">
    <location>
        <position position="170"/>
    </location>
    <ligand>
        <name>GTP</name>
        <dbReference type="ChEBI" id="CHEBI:37565"/>
    </ligand>
</feature>
<dbReference type="Proteomes" id="UP000612712">
    <property type="component" value="Unassembled WGS sequence"/>
</dbReference>
<dbReference type="InterPro" id="IPR058240">
    <property type="entry name" value="rSAM_sf"/>
</dbReference>